<proteinExistence type="predicted"/>
<feature type="domain" description="TonB-dependent receptor plug" evidence="2">
    <location>
        <begin position="715"/>
        <end position="803"/>
    </location>
</feature>
<dbReference type="Gene3D" id="2.170.130.10">
    <property type="entry name" value="TonB-dependent receptor, plug domain"/>
    <property type="match status" value="1"/>
</dbReference>
<evidence type="ECO:0000313" key="4">
    <source>
        <dbReference type="Proteomes" id="UP000588604"/>
    </source>
</evidence>
<accession>A0A841MJI0</accession>
<protein>
    <recommendedName>
        <fullName evidence="2">TonB-dependent receptor plug domain-containing protein</fullName>
    </recommendedName>
</protein>
<dbReference type="EMBL" id="JACIJO010000002">
    <property type="protein sequence ID" value="MBB6327043.1"/>
    <property type="molecule type" value="Genomic_DNA"/>
</dbReference>
<dbReference type="Gene3D" id="2.60.40.1930">
    <property type="match status" value="1"/>
</dbReference>
<dbReference type="Gene3D" id="2.60.40.1120">
    <property type="entry name" value="Carboxypeptidase-like, regulatory domain"/>
    <property type="match status" value="1"/>
</dbReference>
<dbReference type="AlphaFoldDB" id="A0A841MJI0"/>
<dbReference type="SUPFAM" id="SSF49464">
    <property type="entry name" value="Carboxypeptidase regulatory domain-like"/>
    <property type="match status" value="1"/>
</dbReference>
<evidence type="ECO:0000313" key="3">
    <source>
        <dbReference type="EMBL" id="MBB6327043.1"/>
    </source>
</evidence>
<keyword evidence="1" id="KW-0732">Signal</keyword>
<evidence type="ECO:0000259" key="2">
    <source>
        <dbReference type="Pfam" id="PF07715"/>
    </source>
</evidence>
<comment type="caution">
    <text evidence="3">The sequence shown here is derived from an EMBL/GenBank/DDBJ whole genome shotgun (WGS) entry which is preliminary data.</text>
</comment>
<dbReference type="InterPro" id="IPR012910">
    <property type="entry name" value="Plug_dom"/>
</dbReference>
<dbReference type="Pfam" id="PF13715">
    <property type="entry name" value="CarbopepD_reg_2"/>
    <property type="match status" value="1"/>
</dbReference>
<dbReference type="Pfam" id="PF07715">
    <property type="entry name" value="Plug"/>
    <property type="match status" value="1"/>
</dbReference>
<keyword evidence="4" id="KW-1185">Reference proteome</keyword>
<dbReference type="RefSeq" id="WP_184495627.1">
    <property type="nucleotide sequence ID" value="NZ_JACIJO010000002.1"/>
</dbReference>
<feature type="chain" id="PRO_5032690635" description="TonB-dependent receptor plug domain-containing protein" evidence="1">
    <location>
        <begin position="21"/>
        <end position="921"/>
    </location>
</feature>
<dbReference type="InterPro" id="IPR008969">
    <property type="entry name" value="CarboxyPept-like_regulatory"/>
</dbReference>
<evidence type="ECO:0000256" key="1">
    <source>
        <dbReference type="SAM" id="SignalP"/>
    </source>
</evidence>
<organism evidence="3 4">
    <name type="scientific">Algoriphagus iocasae</name>
    <dbReference type="NCBI Taxonomy" id="1836499"/>
    <lineage>
        <taxon>Bacteria</taxon>
        <taxon>Pseudomonadati</taxon>
        <taxon>Bacteroidota</taxon>
        <taxon>Cytophagia</taxon>
        <taxon>Cytophagales</taxon>
        <taxon>Cyclobacteriaceae</taxon>
        <taxon>Algoriphagus</taxon>
    </lineage>
</organism>
<dbReference type="InterPro" id="IPR037066">
    <property type="entry name" value="Plug_dom_sf"/>
</dbReference>
<feature type="signal peptide" evidence="1">
    <location>
        <begin position="1"/>
        <end position="20"/>
    </location>
</feature>
<reference evidence="3 4" key="1">
    <citation type="submission" date="2020-08" db="EMBL/GenBank/DDBJ databases">
        <title>Genomic Encyclopedia of Type Strains, Phase IV (KMG-IV): sequencing the most valuable type-strain genomes for metagenomic binning, comparative biology and taxonomic classification.</title>
        <authorList>
            <person name="Goeker M."/>
        </authorList>
    </citation>
    <scope>NUCLEOTIDE SEQUENCE [LARGE SCALE GENOMIC DNA]</scope>
    <source>
        <strain evidence="3 4">DSM 102044</strain>
    </source>
</reference>
<name>A0A841MJI0_9BACT</name>
<dbReference type="SUPFAM" id="SSF56935">
    <property type="entry name" value="Porins"/>
    <property type="match status" value="1"/>
</dbReference>
<gene>
    <name evidence="3" type="ORF">FHS59_002671</name>
</gene>
<dbReference type="Proteomes" id="UP000588604">
    <property type="component" value="Unassembled WGS sequence"/>
</dbReference>
<sequence length="921" mass="102871">MKQVLFTFLLLLGVNFLILAQTGTVTGVVKDAETGETLPFCNVFINNTTIATVTDMDGKYSLPNLEPGPLEIGFSFIGYVAETKKITLNPGGTSTVTLNMKPFAQELSDVEIKASRDKSWERDLRKFENLFLGNDEIASKSTIENPWVIDFPESEEKNTFKATAGIPLEIVNNYLGYKISFDLKDFFDSPTNYRIAGAARFEEMKPESEEQRTTWENNRAEIYRKSPMNMFRAMITGDQEKEGFFLYGDKAGGSPSMNMRSDIFANELGKSVVPYKPDNLITPAPNKPGEYLINMKGRIEIHYQKGYSQVNTYKDAPYPVSWLEVNKNTVRVKENGMVMNPQDLVFSGDMDRKRISTLLPLDYDAEKAIMLQNMDRTAANFQEKVYLHTDKPYYYAGDQIYLKGYFNYGNPYLRDELSKVLHVEVINKNRDLIIAKKLPIRDGIAVGNFSLPDTLSQEDYFLRAYTNWQKNYGPNHYFLKSVSILDPYQRVVEFEASELPETNGITVKADKDSYGKREKVTITIKTLTDKQMPTAANISVSVTDQNQIIPIKESLDINQSLMLESIPASLGLDRFSYPVEKSLSVKGFVTDDKGKPISSSVTAFVNDFQGMVNLESNRDGEFTMEEMEFYGPMKLDFQSTDKKGNPEGTVKLLDDLKAPITLPTDAYFPKKETVSNSIYPIVEAEEVPEEIVEEEETEKDEKQAIYGKPNYIVEGDKLMATGNSVDLVNSLAGNVPGMRVTLVGATGQQQIRLRGGGASVGGSLEPLVMVNGGIMAQTGATTAADNLRSINVNDIERVEIVTRTVPMLGDQGRNGVIAVYLKEYDPNAVNPMAGAGLNSFMVEGYSTYNPMFVVDYSQENDPNFEDKRQTLYWNPYLVTDDNGTVTISFYTNDQAGPMTVSVKGLTVNGRGLSGTFTINAK</sequence>